<organism evidence="1 2">
    <name type="scientific">Burkholderia vietnamiensis (strain G4 / LMG 22486)</name>
    <name type="common">Burkholderia cepacia (strain R1808)</name>
    <dbReference type="NCBI Taxonomy" id="269482"/>
    <lineage>
        <taxon>Bacteria</taxon>
        <taxon>Pseudomonadati</taxon>
        <taxon>Pseudomonadota</taxon>
        <taxon>Betaproteobacteria</taxon>
        <taxon>Burkholderiales</taxon>
        <taxon>Burkholderiaceae</taxon>
        <taxon>Burkholderia</taxon>
        <taxon>Burkholderia cepacia complex</taxon>
    </lineage>
</organism>
<proteinExistence type="predicted"/>
<sequence>MQKVITAEFSKASISAPVRTHCRLDGGQAFTREVRVVLIRAVASAGVTGWYGIVADSKDRVGASVTNAAADFILAGCRLLAVPLLPNEVAWFQRDSIGRIDRMVYGSRGVEFSQLDRDDVHPSTVEALILTLREAGIDTEEEDVRNALNWALL</sequence>
<geneLocation type="plasmid" evidence="1 2">
    <name>pBVIE01</name>
</geneLocation>
<dbReference type="HOGENOM" id="CLU_1709785_0_0_4"/>
<gene>
    <name evidence="1" type="ordered locus">Bcep1808_6948</name>
</gene>
<dbReference type="EMBL" id="CP000617">
    <property type="protein sequence ID" value="ABO59835.1"/>
    <property type="molecule type" value="Genomic_DNA"/>
</dbReference>
<accession>A4JU82</accession>
<evidence type="ECO:0000313" key="1">
    <source>
        <dbReference type="EMBL" id="ABO59835.1"/>
    </source>
</evidence>
<dbReference type="AlphaFoldDB" id="A4JU82"/>
<keyword evidence="1" id="KW-0614">Plasmid</keyword>
<dbReference type="Proteomes" id="UP000002287">
    <property type="component" value="Plasmid pBVIE01"/>
</dbReference>
<reference evidence="1 2" key="1">
    <citation type="submission" date="2007-03" db="EMBL/GenBank/DDBJ databases">
        <title>Complete sequence of plasmid pBVIE01 of Burkholderia vietnamiensis G4.</title>
        <authorList>
            <consortium name="US DOE Joint Genome Institute"/>
            <person name="Copeland A."/>
            <person name="Lucas S."/>
            <person name="Lapidus A."/>
            <person name="Barry K."/>
            <person name="Detter J.C."/>
            <person name="Glavina del Rio T."/>
            <person name="Hammon N."/>
            <person name="Israni S."/>
            <person name="Dalin E."/>
            <person name="Tice H."/>
            <person name="Pitluck S."/>
            <person name="Chain P."/>
            <person name="Malfatti S."/>
            <person name="Shin M."/>
            <person name="Vergez L."/>
            <person name="Schmutz J."/>
            <person name="Larimer F."/>
            <person name="Land M."/>
            <person name="Hauser L."/>
            <person name="Kyrpides N."/>
            <person name="Tiedje J."/>
            <person name="Richardson P."/>
        </authorList>
    </citation>
    <scope>NUCLEOTIDE SEQUENCE [LARGE SCALE GENOMIC DNA]</scope>
    <source>
        <strain evidence="2">G4 / LMG 22486</strain>
        <plasmid evidence="1 2">pBVIE01</plasmid>
    </source>
</reference>
<dbReference type="KEGG" id="bvi:Bcep1808_6948"/>
<name>A4JU82_BURVG</name>
<protein>
    <submittedName>
        <fullName evidence="1">Uncharacterized protein</fullName>
    </submittedName>
</protein>
<evidence type="ECO:0000313" key="2">
    <source>
        <dbReference type="Proteomes" id="UP000002287"/>
    </source>
</evidence>